<name>A0A1W6LCY0_9BURK</name>
<dbReference type="Pfam" id="PF04012">
    <property type="entry name" value="PspA_IM30"/>
    <property type="match status" value="1"/>
</dbReference>
<feature type="region of interest" description="Disordered" evidence="3">
    <location>
        <begin position="207"/>
        <end position="237"/>
    </location>
</feature>
<organism evidence="4 5">
    <name type="scientific">Piscinibacter gummiphilus</name>
    <dbReference type="NCBI Taxonomy" id="946333"/>
    <lineage>
        <taxon>Bacteria</taxon>
        <taxon>Pseudomonadati</taxon>
        <taxon>Pseudomonadota</taxon>
        <taxon>Betaproteobacteria</taxon>
        <taxon>Burkholderiales</taxon>
        <taxon>Sphaerotilaceae</taxon>
        <taxon>Piscinibacter</taxon>
    </lineage>
</organism>
<evidence type="ECO:0000313" key="5">
    <source>
        <dbReference type="Proteomes" id="UP000193427"/>
    </source>
</evidence>
<reference evidence="4 5" key="1">
    <citation type="submission" date="2016-04" db="EMBL/GenBank/DDBJ databases">
        <title>Complete genome sequence of natural rubber-degrading, novel Gram-negative bacterium, Rhizobacter gummiphilus strain NS21.</title>
        <authorList>
            <person name="Tabata M."/>
            <person name="Kasai D."/>
            <person name="Fukuda M."/>
        </authorList>
    </citation>
    <scope>NUCLEOTIDE SEQUENCE [LARGE SCALE GENOMIC DNA]</scope>
    <source>
        <strain evidence="4 5">NS21</strain>
    </source>
</reference>
<feature type="compositionally biased region" description="Low complexity" evidence="3">
    <location>
        <begin position="227"/>
        <end position="237"/>
    </location>
</feature>
<dbReference type="InterPro" id="IPR007157">
    <property type="entry name" value="PspA_VIPP1"/>
</dbReference>
<dbReference type="OrthoDB" id="8844617at2"/>
<gene>
    <name evidence="4" type="ORF">A4W93_20705</name>
</gene>
<feature type="coiled-coil region" evidence="2">
    <location>
        <begin position="56"/>
        <end position="192"/>
    </location>
</feature>
<accession>A0A1W6LCY0</accession>
<evidence type="ECO:0000256" key="3">
    <source>
        <dbReference type="SAM" id="MobiDB-lite"/>
    </source>
</evidence>
<evidence type="ECO:0000256" key="2">
    <source>
        <dbReference type="SAM" id="Coils"/>
    </source>
</evidence>
<dbReference type="AlphaFoldDB" id="A0A1W6LCY0"/>
<evidence type="ECO:0000256" key="1">
    <source>
        <dbReference type="ARBA" id="ARBA00043985"/>
    </source>
</evidence>
<dbReference type="Proteomes" id="UP000193427">
    <property type="component" value="Chromosome"/>
</dbReference>
<keyword evidence="5" id="KW-1185">Reference proteome</keyword>
<dbReference type="EMBL" id="CP015118">
    <property type="protein sequence ID" value="ARN22125.1"/>
    <property type="molecule type" value="Genomic_DNA"/>
</dbReference>
<protein>
    <submittedName>
        <fullName evidence="4">Phage shock protein A</fullName>
    </submittedName>
</protein>
<dbReference type="RefSeq" id="WP_085752423.1">
    <property type="nucleotide sequence ID" value="NZ_BSPR01000006.1"/>
</dbReference>
<comment type="similarity">
    <text evidence="1">Belongs to the PspA/Vipp/IM30 family.</text>
</comment>
<feature type="compositionally biased region" description="Basic and acidic residues" evidence="3">
    <location>
        <begin position="207"/>
        <end position="222"/>
    </location>
</feature>
<dbReference type="KEGG" id="rgu:A4W93_20705"/>
<keyword evidence="2" id="KW-0175">Coiled coil</keyword>
<proteinExistence type="inferred from homology"/>
<dbReference type="PANTHER" id="PTHR31088">
    <property type="entry name" value="MEMBRANE-ASSOCIATED PROTEIN VIPP1, CHLOROPLASTIC"/>
    <property type="match status" value="1"/>
</dbReference>
<sequence>MSVIKRVVTLLRGSVREIGESVVDANATRIYEQEIVDARQAIVAARNDLTMVMAKEMQSAREIERLQQEAARYESLAVEALDKSQESLAEEVAGRVAALEEELAGQTKAHAAYALQVVKLKDLVRTAEQRIREHEREIGIAKTTESVYRATRSISENLGSGGSRLLNARESLERIKQRHEELADRMTAADQLEGELGHGALDRKLREAGIGEQADRQRDAMARIRARAATRTAPAAE</sequence>
<evidence type="ECO:0000313" key="4">
    <source>
        <dbReference type="EMBL" id="ARN22125.1"/>
    </source>
</evidence>
<dbReference type="STRING" id="946333.A4W93_20705"/>
<dbReference type="PANTHER" id="PTHR31088:SF9">
    <property type="entry name" value="PHAGE SHOCK PROTEIN A"/>
    <property type="match status" value="1"/>
</dbReference>